<dbReference type="EMBL" id="SMKI01000347">
    <property type="protein sequence ID" value="TDC69173.1"/>
    <property type="molecule type" value="Genomic_DNA"/>
</dbReference>
<accession>A0A4R4T3T2</accession>
<reference evidence="2 3" key="1">
    <citation type="submission" date="2019-03" db="EMBL/GenBank/DDBJ databases">
        <title>Draft genome sequences of novel Actinobacteria.</title>
        <authorList>
            <person name="Sahin N."/>
            <person name="Ay H."/>
            <person name="Saygin H."/>
        </authorList>
    </citation>
    <scope>NUCLEOTIDE SEQUENCE [LARGE SCALE GENOMIC DNA]</scope>
    <source>
        <strain evidence="2 3">DSM 41900</strain>
    </source>
</reference>
<dbReference type="SUPFAM" id="SSF53300">
    <property type="entry name" value="vWA-like"/>
    <property type="match status" value="1"/>
</dbReference>
<dbReference type="OrthoDB" id="9806395at2"/>
<keyword evidence="3" id="KW-1185">Reference proteome</keyword>
<gene>
    <name evidence="2" type="ORF">E1283_26380</name>
</gene>
<organism evidence="2 3">
    <name type="scientific">Streptomyces hainanensis</name>
    <dbReference type="NCBI Taxonomy" id="402648"/>
    <lineage>
        <taxon>Bacteria</taxon>
        <taxon>Bacillati</taxon>
        <taxon>Actinomycetota</taxon>
        <taxon>Actinomycetes</taxon>
        <taxon>Kitasatosporales</taxon>
        <taxon>Streptomycetaceae</taxon>
        <taxon>Streptomyces</taxon>
    </lineage>
</organism>
<dbReference type="AlphaFoldDB" id="A0A4R4T3T2"/>
<dbReference type="InterPro" id="IPR036465">
    <property type="entry name" value="vWFA_dom_sf"/>
</dbReference>
<protein>
    <recommendedName>
        <fullName evidence="1">VWFA domain-containing protein</fullName>
    </recommendedName>
</protein>
<sequence length="225" mass="24160">MAETQGQLLPVYLVADESGSMYPHLDELNAGLESLHRGLLAEPMAAAKVRLSVLGFANAVTERLVLADLRAETELPRLSAGGGTSYEAAFSALLRRIPEDVSTLKRQNYRVHRPAVFFMSDGVPNSGDDWRGVHHTLTDRSVTPAAPNILAFGIGDAEAETMLAVATRTDHAWISVPGSQLGDSIKKFFTSLTKSMVQSANALNSGQAEVAVERPEGFTLAIDEV</sequence>
<proteinExistence type="predicted"/>
<name>A0A4R4T3T2_9ACTN</name>
<dbReference type="Proteomes" id="UP000295345">
    <property type="component" value="Unassembled WGS sequence"/>
</dbReference>
<dbReference type="InterPro" id="IPR002035">
    <property type="entry name" value="VWF_A"/>
</dbReference>
<feature type="domain" description="VWFA" evidence="1">
    <location>
        <begin position="10"/>
        <end position="192"/>
    </location>
</feature>
<dbReference type="Gene3D" id="3.40.50.410">
    <property type="entry name" value="von Willebrand factor, type A domain"/>
    <property type="match status" value="1"/>
</dbReference>
<dbReference type="PROSITE" id="PS50234">
    <property type="entry name" value="VWFA"/>
    <property type="match status" value="1"/>
</dbReference>
<evidence type="ECO:0000259" key="1">
    <source>
        <dbReference type="PROSITE" id="PS50234"/>
    </source>
</evidence>
<comment type="caution">
    <text evidence="2">The sequence shown here is derived from an EMBL/GenBank/DDBJ whole genome shotgun (WGS) entry which is preliminary data.</text>
</comment>
<evidence type="ECO:0000313" key="3">
    <source>
        <dbReference type="Proteomes" id="UP000295345"/>
    </source>
</evidence>
<dbReference type="RefSeq" id="WP_132820652.1">
    <property type="nucleotide sequence ID" value="NZ_SMKI01000347.1"/>
</dbReference>
<evidence type="ECO:0000313" key="2">
    <source>
        <dbReference type="EMBL" id="TDC69173.1"/>
    </source>
</evidence>